<dbReference type="GO" id="GO:0051083">
    <property type="term" value="P:'de novo' cotranslational protein folding"/>
    <property type="evidence" value="ECO:0007669"/>
    <property type="project" value="InterPro"/>
</dbReference>
<evidence type="ECO:0000256" key="1">
    <source>
        <dbReference type="SAM" id="MobiDB-lite"/>
    </source>
</evidence>
<evidence type="ECO:0000256" key="2">
    <source>
        <dbReference type="SAM" id="Phobius"/>
    </source>
</evidence>
<dbReference type="GO" id="GO:0000976">
    <property type="term" value="F:transcription cis-regulatory region binding"/>
    <property type="evidence" value="ECO:0007669"/>
    <property type="project" value="UniProtKB-ARBA"/>
</dbReference>
<feature type="compositionally biased region" description="Basic residues" evidence="1">
    <location>
        <begin position="109"/>
        <end position="119"/>
    </location>
</feature>
<dbReference type="GO" id="GO:0005829">
    <property type="term" value="C:cytosol"/>
    <property type="evidence" value="ECO:0007669"/>
    <property type="project" value="TreeGrafter"/>
</dbReference>
<dbReference type="InterPro" id="IPR044634">
    <property type="entry name" value="Zuotin/DnaJC2"/>
</dbReference>
<dbReference type="GO" id="GO:0030544">
    <property type="term" value="F:Hsp70 protein binding"/>
    <property type="evidence" value="ECO:0007669"/>
    <property type="project" value="InterPro"/>
</dbReference>
<feature type="domain" description="Myb-like" evidence="3">
    <location>
        <begin position="253"/>
        <end position="294"/>
    </location>
</feature>
<dbReference type="Pfam" id="PF23082">
    <property type="entry name" value="Myb_DNA-binding_2"/>
    <property type="match status" value="1"/>
</dbReference>
<gene>
    <name evidence="4" type="ORF">CEURO_LOCUS22078</name>
</gene>
<dbReference type="InterPro" id="IPR009057">
    <property type="entry name" value="Homeodomain-like_sf"/>
</dbReference>
<name>A0A9P0ZZW5_CUSEU</name>
<organism evidence="4 5">
    <name type="scientific">Cuscuta europaea</name>
    <name type="common">European dodder</name>
    <dbReference type="NCBI Taxonomy" id="41803"/>
    <lineage>
        <taxon>Eukaryota</taxon>
        <taxon>Viridiplantae</taxon>
        <taxon>Streptophyta</taxon>
        <taxon>Embryophyta</taxon>
        <taxon>Tracheophyta</taxon>
        <taxon>Spermatophyta</taxon>
        <taxon>Magnoliopsida</taxon>
        <taxon>eudicotyledons</taxon>
        <taxon>Gunneridae</taxon>
        <taxon>Pentapetalae</taxon>
        <taxon>asterids</taxon>
        <taxon>lamiids</taxon>
        <taxon>Solanales</taxon>
        <taxon>Convolvulaceae</taxon>
        <taxon>Cuscuteae</taxon>
        <taxon>Cuscuta</taxon>
        <taxon>Cuscuta subgen. Cuscuta</taxon>
    </lineage>
</organism>
<keyword evidence="2" id="KW-0812">Transmembrane</keyword>
<dbReference type="PANTHER" id="PTHR43999:SF3">
    <property type="entry name" value="TRANSCRIPTION FACTOR MAMYB"/>
    <property type="match status" value="1"/>
</dbReference>
<reference evidence="4" key="1">
    <citation type="submission" date="2022-07" db="EMBL/GenBank/DDBJ databases">
        <authorList>
            <person name="Macas J."/>
            <person name="Novak P."/>
            <person name="Neumann P."/>
        </authorList>
    </citation>
    <scope>NUCLEOTIDE SEQUENCE</scope>
</reference>
<sequence length="316" mass="34282">MEFLDEDARPRFVLQSKPLLQTTGDDSNPQYGSLRRPAFFISLSISIPLLSLSLLYFTSEPLRSILLWLSISLLIGPFAPLSVTAGDIRVGVGPPIQPDDPEPEIFKKPASKKSAKPLRKPLESGSGSPSIGSDPPIHINGFAEKSKKIEGVAEEKDWSEDGDVDLLRKLLGKHPVGKPGRWEAIAEGFNGRHGVESVIKKAKELGEKKTSNEDSYQKFLKDRKLIDEKGRVKESTEALLEGKGGGEEENEVWSGGEDLALLNALKAFPKEAAMRWEKIAAAVPGKEKSACIKRVAVLKRGFRSSKAAAASASSAS</sequence>
<accession>A0A9P0ZZW5</accession>
<dbReference type="SMART" id="SM00717">
    <property type="entry name" value="SANT"/>
    <property type="match status" value="2"/>
</dbReference>
<dbReference type="AlphaFoldDB" id="A0A9P0ZZW5"/>
<comment type="caution">
    <text evidence="4">The sequence shown here is derived from an EMBL/GenBank/DDBJ whole genome shotgun (WGS) entry which is preliminary data.</text>
</comment>
<feature type="region of interest" description="Disordered" evidence="1">
    <location>
        <begin position="92"/>
        <end position="137"/>
    </location>
</feature>
<protein>
    <recommendedName>
        <fullName evidence="3">Myb-like domain-containing protein</fullName>
    </recommendedName>
</protein>
<dbReference type="Gene3D" id="1.10.10.60">
    <property type="entry name" value="Homeodomain-like"/>
    <property type="match status" value="2"/>
</dbReference>
<evidence type="ECO:0000259" key="3">
    <source>
        <dbReference type="PROSITE" id="PS50090"/>
    </source>
</evidence>
<keyword evidence="5" id="KW-1185">Reference proteome</keyword>
<feature type="transmembrane region" description="Helical" evidence="2">
    <location>
        <begin position="65"/>
        <end position="83"/>
    </location>
</feature>
<feature type="compositionally biased region" description="Low complexity" evidence="1">
    <location>
        <begin position="124"/>
        <end position="137"/>
    </location>
</feature>
<keyword evidence="2" id="KW-1133">Transmembrane helix</keyword>
<dbReference type="PROSITE" id="PS50090">
    <property type="entry name" value="MYB_LIKE"/>
    <property type="match status" value="1"/>
</dbReference>
<dbReference type="OrthoDB" id="10250354at2759"/>
<dbReference type="CDD" id="cd00167">
    <property type="entry name" value="SANT"/>
    <property type="match status" value="2"/>
</dbReference>
<dbReference type="GO" id="GO:0006450">
    <property type="term" value="P:regulation of translational fidelity"/>
    <property type="evidence" value="ECO:0007669"/>
    <property type="project" value="InterPro"/>
</dbReference>
<dbReference type="EMBL" id="CAMAPE010000077">
    <property type="protein sequence ID" value="CAH9118774.1"/>
    <property type="molecule type" value="Genomic_DNA"/>
</dbReference>
<keyword evidence="2" id="KW-0472">Membrane</keyword>
<evidence type="ECO:0000313" key="5">
    <source>
        <dbReference type="Proteomes" id="UP001152484"/>
    </source>
</evidence>
<dbReference type="PANTHER" id="PTHR43999">
    <property type="entry name" value="DNAJ HOMOLOG SUBFAMILY C MEMBER 2"/>
    <property type="match status" value="1"/>
</dbReference>
<dbReference type="GO" id="GO:0043022">
    <property type="term" value="F:ribosome binding"/>
    <property type="evidence" value="ECO:0007669"/>
    <property type="project" value="InterPro"/>
</dbReference>
<dbReference type="FunFam" id="1.10.10.60:FF:000416">
    <property type="entry name" value="Myb family transcription factor"/>
    <property type="match status" value="1"/>
</dbReference>
<feature type="transmembrane region" description="Helical" evidence="2">
    <location>
        <begin position="38"/>
        <end position="58"/>
    </location>
</feature>
<proteinExistence type="predicted"/>
<dbReference type="GO" id="GO:0010597">
    <property type="term" value="P:green leaf volatile biosynthetic process"/>
    <property type="evidence" value="ECO:0007669"/>
    <property type="project" value="UniProtKB-ARBA"/>
</dbReference>
<dbReference type="Proteomes" id="UP001152484">
    <property type="component" value="Unassembled WGS sequence"/>
</dbReference>
<dbReference type="InterPro" id="IPR001005">
    <property type="entry name" value="SANT/Myb"/>
</dbReference>
<dbReference type="SUPFAM" id="SSF46689">
    <property type="entry name" value="Homeodomain-like"/>
    <property type="match status" value="1"/>
</dbReference>
<evidence type="ECO:0000313" key="4">
    <source>
        <dbReference type="EMBL" id="CAH9118774.1"/>
    </source>
</evidence>